<dbReference type="AlphaFoldDB" id="A0A502F8T9"/>
<dbReference type="GO" id="GO:0033014">
    <property type="term" value="P:tetrapyrrole biosynthetic process"/>
    <property type="evidence" value="ECO:0007669"/>
    <property type="project" value="InterPro"/>
</dbReference>
<dbReference type="InterPro" id="IPR003754">
    <property type="entry name" value="4pyrrol_synth_uPrphyn_synth"/>
</dbReference>
<reference evidence="2 3" key="1">
    <citation type="journal article" date="2019" name="Environ. Microbiol.">
        <title>Species interactions and distinct microbial communities in high Arctic permafrost affected cryosols are associated with the CH4 and CO2 gas fluxes.</title>
        <authorList>
            <person name="Altshuler I."/>
            <person name="Hamel J."/>
            <person name="Turney S."/>
            <person name="Magnuson E."/>
            <person name="Levesque R."/>
            <person name="Greer C."/>
            <person name="Whyte L.G."/>
        </authorList>
    </citation>
    <scope>NUCLEOTIDE SEQUENCE [LARGE SCALE GENOMIC DNA]</scope>
    <source>
        <strain evidence="2 3">S9.3B</strain>
    </source>
</reference>
<dbReference type="GO" id="GO:0004852">
    <property type="term" value="F:uroporphyrinogen-III synthase activity"/>
    <property type="evidence" value="ECO:0007669"/>
    <property type="project" value="InterPro"/>
</dbReference>
<evidence type="ECO:0000313" key="2">
    <source>
        <dbReference type="EMBL" id="TPG45723.1"/>
    </source>
</evidence>
<dbReference type="OrthoDB" id="7163809at2"/>
<protein>
    <submittedName>
        <fullName evidence="2">Uroporphyrinogen-III synthase</fullName>
    </submittedName>
</protein>
<comment type="caution">
    <text evidence="2">The sequence shown here is derived from an EMBL/GenBank/DDBJ whole genome shotgun (WGS) entry which is preliminary data.</text>
</comment>
<proteinExistence type="predicted"/>
<dbReference type="EMBL" id="RCZP01000045">
    <property type="protein sequence ID" value="TPG45723.1"/>
    <property type="molecule type" value="Genomic_DNA"/>
</dbReference>
<feature type="domain" description="Tetrapyrrole biosynthesis uroporphyrinogen III synthase" evidence="1">
    <location>
        <begin position="40"/>
        <end position="252"/>
    </location>
</feature>
<evidence type="ECO:0000313" key="3">
    <source>
        <dbReference type="Proteomes" id="UP000317078"/>
    </source>
</evidence>
<keyword evidence="3" id="KW-1185">Reference proteome</keyword>
<organism evidence="2 3">
    <name type="scientific">Muricoccus nepalensis</name>
    <dbReference type="NCBI Taxonomy" id="1854500"/>
    <lineage>
        <taxon>Bacteria</taxon>
        <taxon>Pseudomonadati</taxon>
        <taxon>Pseudomonadota</taxon>
        <taxon>Alphaproteobacteria</taxon>
        <taxon>Acetobacterales</taxon>
        <taxon>Roseomonadaceae</taxon>
        <taxon>Muricoccus</taxon>
    </lineage>
</organism>
<dbReference type="Pfam" id="PF02602">
    <property type="entry name" value="HEM4"/>
    <property type="match status" value="1"/>
</dbReference>
<dbReference type="Proteomes" id="UP000317078">
    <property type="component" value="Unassembled WGS sequence"/>
</dbReference>
<dbReference type="SUPFAM" id="SSF69618">
    <property type="entry name" value="HemD-like"/>
    <property type="match status" value="1"/>
</dbReference>
<dbReference type="Gene3D" id="3.40.50.10090">
    <property type="match status" value="2"/>
</dbReference>
<sequence>MGWSSAAAFARTARRTSLAEATGSPRPACLITRPEPGAAATAARVEALGWHPVLAPALRLAPLPMAPAPEARAALVASAAAIPALAAACPPGLPVLAVGEGTARAARAAGFTAVSAAGGDAESLLAHATARLLPAAGPVLLAAGEGYGDELAEALLARGFAVIRRDAYAATEATGLPPPARDALVAGSVRSALFFSPRSAAAAVSLIRAAGLGAAATAIRALALSGRVALALDGLPWGGLDVASRPDQDTLLGLLGPAPPLAPHARPEG</sequence>
<evidence type="ECO:0000259" key="1">
    <source>
        <dbReference type="Pfam" id="PF02602"/>
    </source>
</evidence>
<dbReference type="InterPro" id="IPR036108">
    <property type="entry name" value="4pyrrol_syn_uPrphyn_synt_sf"/>
</dbReference>
<accession>A0A502F8T9</accession>
<gene>
    <name evidence="2" type="ORF">EAH89_25955</name>
</gene>
<name>A0A502F8T9_9PROT</name>